<dbReference type="NCBIfam" id="TIGR03243">
    <property type="entry name" value="arg_catab_AOST"/>
    <property type="match status" value="1"/>
</dbReference>
<reference evidence="5 6" key="1">
    <citation type="submission" date="2023-04" db="EMBL/GenBank/DDBJ databases">
        <title>A long-awaited taxogenomic arrangement of the family Halomonadaceae.</title>
        <authorList>
            <person name="De La Haba R."/>
            <person name="Chuvochina M."/>
            <person name="Wittouck S."/>
            <person name="Arahal D.R."/>
            <person name="Sanchez-Porro C."/>
            <person name="Hugenholtz P."/>
            <person name="Ventosa A."/>
        </authorList>
    </citation>
    <scope>NUCLEOTIDE SEQUENCE [LARGE SCALE GENOMIC DNA]</scope>
    <source>
        <strain evidence="5 6">DSM 22428</strain>
    </source>
</reference>
<evidence type="ECO:0000313" key="6">
    <source>
        <dbReference type="Proteomes" id="UP001269375"/>
    </source>
</evidence>
<dbReference type="InterPro" id="IPR007041">
    <property type="entry name" value="Arg_succinylTrfase_AstA/AruG"/>
</dbReference>
<gene>
    <name evidence="5" type="primary">astA</name>
    <name evidence="5" type="ORF">QC825_07495</name>
</gene>
<keyword evidence="1" id="KW-0056">Arginine metabolism</keyword>
<proteinExistence type="predicted"/>
<name>A0ABU1GV33_9GAMM</name>
<organism evidence="5 6">
    <name type="scientific">Larsenimonas suaedae</name>
    <dbReference type="NCBI Taxonomy" id="1851019"/>
    <lineage>
        <taxon>Bacteria</taxon>
        <taxon>Pseudomonadati</taxon>
        <taxon>Pseudomonadota</taxon>
        <taxon>Gammaproteobacteria</taxon>
        <taxon>Oceanospirillales</taxon>
        <taxon>Halomonadaceae</taxon>
        <taxon>Larsenimonas</taxon>
    </lineage>
</organism>
<evidence type="ECO:0000256" key="1">
    <source>
        <dbReference type="ARBA" id="ARBA00022503"/>
    </source>
</evidence>
<evidence type="ECO:0000256" key="2">
    <source>
        <dbReference type="ARBA" id="ARBA00022679"/>
    </source>
</evidence>
<dbReference type="EMBL" id="JARWAO010000003">
    <property type="protein sequence ID" value="MDR5895909.1"/>
    <property type="molecule type" value="Genomic_DNA"/>
</dbReference>
<dbReference type="Pfam" id="PF04958">
    <property type="entry name" value="AstA"/>
    <property type="match status" value="1"/>
</dbReference>
<comment type="caution">
    <text evidence="5">The sequence shown here is derived from an EMBL/GenBank/DDBJ whole genome shotgun (WGS) entry which is preliminary data.</text>
</comment>
<dbReference type="PANTHER" id="PTHR30420:SF1">
    <property type="entry name" value="ARGININE N-SUCCINYLTRANSFERASE"/>
    <property type="match status" value="1"/>
</dbReference>
<keyword evidence="2 5" id="KW-0808">Transferase</keyword>
<evidence type="ECO:0000256" key="3">
    <source>
        <dbReference type="ARBA" id="ARBA00023315"/>
    </source>
</evidence>
<keyword evidence="6" id="KW-1185">Reference proteome</keyword>
<sequence length="347" mass="38543">MRVRPVRATDLDDLIRLSAKAGKGLTSLPSDRTRLAARIDHAERTFKGHNVYGEGDFLFVLETDDSQVIGMCGLMDAVGIQAPWYNYRVSLSVASSDTLGVIKHQDILMRSNDLTGKSELCSLFLDPGFRGGQAGRLLSKSRLLFVAHHPERFGDSLVAELRGVSDDSGRSPFWESLGRHFFDMTFSDADWLTGIGNKRFIAELMPRYPIYTTYLSDEARAAIAQVHPDTQGARRLLEQEGFHYNHHIDIFDAGPALECPLDRLRLVNDRVSVTLATLEGSVKSTLAEPFLVLAGELDHCRMTTALAYMKDEILFVDDDTLRRLECLTGTTVSAAPLAATRQHRSVS</sequence>
<evidence type="ECO:0000256" key="4">
    <source>
        <dbReference type="NCBIfam" id="TIGR03244"/>
    </source>
</evidence>
<dbReference type="NCBIfam" id="TIGR03244">
    <property type="entry name" value="arg_catab_AstA"/>
    <property type="match status" value="1"/>
</dbReference>
<accession>A0ABU1GV33</accession>
<dbReference type="RefSeq" id="WP_251589826.1">
    <property type="nucleotide sequence ID" value="NZ_JAMLJI010000001.1"/>
</dbReference>
<dbReference type="EC" id="2.3.1.109" evidence="4"/>
<dbReference type="Proteomes" id="UP001269375">
    <property type="component" value="Unassembled WGS sequence"/>
</dbReference>
<dbReference type="Gene3D" id="3.40.630.30">
    <property type="match status" value="1"/>
</dbReference>
<dbReference type="SUPFAM" id="SSF55729">
    <property type="entry name" value="Acyl-CoA N-acyltransferases (Nat)"/>
    <property type="match status" value="1"/>
</dbReference>
<evidence type="ECO:0000313" key="5">
    <source>
        <dbReference type="EMBL" id="MDR5895909.1"/>
    </source>
</evidence>
<dbReference type="InterPro" id="IPR017650">
    <property type="entry name" value="Arginine_N-succinylTrfase"/>
</dbReference>
<keyword evidence="3 5" id="KW-0012">Acyltransferase</keyword>
<dbReference type="GO" id="GO:0008791">
    <property type="term" value="F:arginine N-succinyltransferase activity"/>
    <property type="evidence" value="ECO:0007669"/>
    <property type="project" value="UniProtKB-EC"/>
</dbReference>
<protein>
    <recommendedName>
        <fullName evidence="4">Arginine N-succinyltransferase</fullName>
        <ecNumber evidence="4">2.3.1.109</ecNumber>
    </recommendedName>
</protein>
<dbReference type="InterPro" id="IPR016181">
    <property type="entry name" value="Acyl_CoA_acyltransferase"/>
</dbReference>
<dbReference type="PANTHER" id="PTHR30420">
    <property type="entry name" value="N-SUCCINYLARGININE DIHYDROLASE"/>
    <property type="match status" value="1"/>
</dbReference>